<dbReference type="CDD" id="cd12411">
    <property type="entry name" value="RRM_ist3_like"/>
    <property type="match status" value="1"/>
</dbReference>
<dbReference type="EMBL" id="CAFZ01000269">
    <property type="protein sequence ID" value="CCA73988.1"/>
    <property type="molecule type" value="Genomic_DNA"/>
</dbReference>
<feature type="compositionally biased region" description="Basic residues" evidence="3">
    <location>
        <begin position="247"/>
        <end position="258"/>
    </location>
</feature>
<dbReference type="OrthoDB" id="2573941at2759"/>
<evidence type="ECO:0000313" key="6">
    <source>
        <dbReference type="Proteomes" id="UP000007148"/>
    </source>
</evidence>
<accession>G4TRP5</accession>
<dbReference type="InterPro" id="IPR051847">
    <property type="entry name" value="RNA_proc/Spliceosome_comp"/>
</dbReference>
<dbReference type="SUPFAM" id="SSF54928">
    <property type="entry name" value="RNA-binding domain, RBD"/>
    <property type="match status" value="1"/>
</dbReference>
<gene>
    <name evidence="5" type="ORF">PIIN_07942</name>
</gene>
<dbReference type="PANTHER" id="PTHR45880:SF1">
    <property type="entry name" value="RNA-BINDING MOTIF PROTEIN, X-LINKED 2"/>
    <property type="match status" value="1"/>
</dbReference>
<dbReference type="FunCoup" id="G4TRP5">
    <property type="interactions" value="129"/>
</dbReference>
<evidence type="ECO:0000256" key="1">
    <source>
        <dbReference type="ARBA" id="ARBA00022884"/>
    </source>
</evidence>
<evidence type="ECO:0000313" key="5">
    <source>
        <dbReference type="EMBL" id="CCA73988.1"/>
    </source>
</evidence>
<dbReference type="Proteomes" id="UP000007148">
    <property type="component" value="Unassembled WGS sequence"/>
</dbReference>
<dbReference type="Pfam" id="PF00076">
    <property type="entry name" value="RRM_1"/>
    <property type="match status" value="1"/>
</dbReference>
<dbReference type="SMART" id="SM00360">
    <property type="entry name" value="RRM"/>
    <property type="match status" value="1"/>
</dbReference>
<feature type="compositionally biased region" description="Basic and acidic residues" evidence="3">
    <location>
        <begin position="199"/>
        <end position="237"/>
    </location>
</feature>
<organism evidence="5 6">
    <name type="scientific">Serendipita indica (strain DSM 11827)</name>
    <name type="common">Root endophyte fungus</name>
    <name type="synonym">Piriformospora indica</name>
    <dbReference type="NCBI Taxonomy" id="1109443"/>
    <lineage>
        <taxon>Eukaryota</taxon>
        <taxon>Fungi</taxon>
        <taxon>Dikarya</taxon>
        <taxon>Basidiomycota</taxon>
        <taxon>Agaricomycotina</taxon>
        <taxon>Agaricomycetes</taxon>
        <taxon>Sebacinales</taxon>
        <taxon>Serendipitaceae</taxon>
        <taxon>Serendipita</taxon>
    </lineage>
</organism>
<dbReference type="InterPro" id="IPR045844">
    <property type="entry name" value="RRM_Ist3-like"/>
</dbReference>
<dbReference type="InterPro" id="IPR035979">
    <property type="entry name" value="RBD_domain_sf"/>
</dbReference>
<dbReference type="HOGENOM" id="CLU_045495_3_1_1"/>
<dbReference type="GO" id="GO:0071013">
    <property type="term" value="C:catalytic step 2 spliceosome"/>
    <property type="evidence" value="ECO:0007669"/>
    <property type="project" value="TreeGrafter"/>
</dbReference>
<dbReference type="AlphaFoldDB" id="G4TRP5"/>
<feature type="domain" description="RRM" evidence="4">
    <location>
        <begin position="32"/>
        <end position="110"/>
    </location>
</feature>
<dbReference type="InterPro" id="IPR012677">
    <property type="entry name" value="Nucleotide-bd_a/b_plait_sf"/>
</dbReference>
<reference evidence="5 6" key="1">
    <citation type="journal article" date="2011" name="PLoS Pathog.">
        <title>Endophytic Life Strategies Decoded by Genome and Transcriptome Analyses of the Mutualistic Root Symbiont Piriformospora indica.</title>
        <authorList>
            <person name="Zuccaro A."/>
            <person name="Lahrmann U."/>
            <person name="Guldener U."/>
            <person name="Langen G."/>
            <person name="Pfiffi S."/>
            <person name="Biedenkopf D."/>
            <person name="Wong P."/>
            <person name="Samans B."/>
            <person name="Grimm C."/>
            <person name="Basiewicz M."/>
            <person name="Murat C."/>
            <person name="Martin F."/>
            <person name="Kogel K.H."/>
        </authorList>
    </citation>
    <scope>NUCLEOTIDE SEQUENCE [LARGE SCALE GENOMIC DNA]</scope>
    <source>
        <strain evidence="5 6">DSM 11827</strain>
    </source>
</reference>
<dbReference type="OMA" id="GSWHVDY"/>
<proteinExistence type="predicted"/>
<keyword evidence="1 2" id="KW-0694">RNA-binding</keyword>
<dbReference type="Gene3D" id="3.30.70.330">
    <property type="match status" value="1"/>
</dbReference>
<dbReference type="InParanoid" id="G4TRP5"/>
<dbReference type="eggNOG" id="KOG0126">
    <property type="taxonomic scope" value="Eukaryota"/>
</dbReference>
<name>G4TRP5_SERID</name>
<evidence type="ECO:0000259" key="4">
    <source>
        <dbReference type="PROSITE" id="PS50102"/>
    </source>
</evidence>
<feature type="compositionally biased region" description="Basic and acidic residues" evidence="3">
    <location>
        <begin position="179"/>
        <end position="189"/>
    </location>
</feature>
<dbReference type="PANTHER" id="PTHR45880">
    <property type="entry name" value="RNA-BINDING MOTIF PROTEIN, X-LINKED 2"/>
    <property type="match status" value="1"/>
</dbReference>
<dbReference type="GO" id="GO:0005686">
    <property type="term" value="C:U2 snRNP"/>
    <property type="evidence" value="ECO:0007669"/>
    <property type="project" value="TreeGrafter"/>
</dbReference>
<comment type="caution">
    <text evidence="5">The sequence shown here is derived from an EMBL/GenBank/DDBJ whole genome shotgun (WGS) entry which is preliminary data.</text>
</comment>
<dbReference type="PROSITE" id="PS50102">
    <property type="entry name" value="RRM"/>
    <property type="match status" value="1"/>
</dbReference>
<dbReference type="GO" id="GO:0003723">
    <property type="term" value="F:RNA binding"/>
    <property type="evidence" value="ECO:0007669"/>
    <property type="project" value="UniProtKB-UniRule"/>
</dbReference>
<feature type="compositionally biased region" description="Basic and acidic residues" evidence="3">
    <location>
        <begin position="154"/>
        <end position="169"/>
    </location>
</feature>
<dbReference type="InterPro" id="IPR000504">
    <property type="entry name" value="RRM_dom"/>
</dbReference>
<sequence length="274" mass="32750">MNVVREINRINERELDLAPGQGSWHDQYKDSAYIFIGGLNYELTEGDVITVFSQYGEVVDIDMPREKSTGKRRGFAFLMYEDQRSTVLAVDNLNGAELAGRTLRVDHVQNYKQKELVDGKWVDRETERLNVKPELLTDEREEESDASQSSLASVDKEDPMRDYLIEQKREKAKKKSKKHPNETPEERRARKERKRAKKLAKEERRMITDRPRHSSRERRSESSRRRSPDRHRDKMSYERSVSPRNDKQHRRSRSPRRHRDNDERRRHDSDRRYD</sequence>
<feature type="region of interest" description="Disordered" evidence="3">
    <location>
        <begin position="132"/>
        <end position="274"/>
    </location>
</feature>
<dbReference type="GO" id="GO:0000398">
    <property type="term" value="P:mRNA splicing, via spliceosome"/>
    <property type="evidence" value="ECO:0007669"/>
    <property type="project" value="InterPro"/>
</dbReference>
<evidence type="ECO:0000256" key="3">
    <source>
        <dbReference type="SAM" id="MobiDB-lite"/>
    </source>
</evidence>
<feature type="compositionally biased region" description="Basic and acidic residues" evidence="3">
    <location>
        <begin position="259"/>
        <end position="274"/>
    </location>
</feature>
<evidence type="ECO:0000256" key="2">
    <source>
        <dbReference type="PROSITE-ProRule" id="PRU00176"/>
    </source>
</evidence>
<keyword evidence="6" id="KW-1185">Reference proteome</keyword>
<dbReference type="GO" id="GO:0071011">
    <property type="term" value="C:precatalytic spliceosome"/>
    <property type="evidence" value="ECO:0007669"/>
    <property type="project" value="TreeGrafter"/>
</dbReference>
<dbReference type="STRING" id="1109443.G4TRP5"/>
<protein>
    <submittedName>
        <fullName evidence="5">Related to RNA-binding proteins</fullName>
    </submittedName>
</protein>